<proteinExistence type="predicted"/>
<accession>A0A6H1ZRJ6</accession>
<reference evidence="1" key="1">
    <citation type="submission" date="2020-03" db="EMBL/GenBank/DDBJ databases">
        <title>The deep terrestrial virosphere.</title>
        <authorList>
            <person name="Holmfeldt K."/>
            <person name="Nilsson E."/>
            <person name="Simone D."/>
            <person name="Lopez-Fernandez M."/>
            <person name="Wu X."/>
            <person name="de Brujin I."/>
            <person name="Lundin D."/>
            <person name="Andersson A."/>
            <person name="Bertilsson S."/>
            <person name="Dopson M."/>
        </authorList>
    </citation>
    <scope>NUCLEOTIDE SEQUENCE</scope>
    <source>
        <strain evidence="1">TM448A01607</strain>
        <strain evidence="2">TM448B00775</strain>
    </source>
</reference>
<evidence type="ECO:0000313" key="1">
    <source>
        <dbReference type="EMBL" id="QJA50109.1"/>
    </source>
</evidence>
<name>A0A6H1ZRJ6_9ZZZZ</name>
<sequence>MGGCSCVYVGDYDQPSFSKQIIRKAFKTHKCCECGRIIPIGEKYEVISGAWEGRFGTYKTCSDCLSIREEFFCEGFFFEQMFEYLKEYLNECDGEVPSECLLSLTPDAMTRVCGMIDEIWQ</sequence>
<dbReference type="EMBL" id="MT144174">
    <property type="protein sequence ID" value="QJA50109.1"/>
    <property type="molecule type" value="Genomic_DNA"/>
</dbReference>
<dbReference type="EMBL" id="MT144656">
    <property type="protein sequence ID" value="QJH96586.1"/>
    <property type="molecule type" value="Genomic_DNA"/>
</dbReference>
<gene>
    <name evidence="1" type="ORF">TM448A01607_0011</name>
    <name evidence="2" type="ORF">TM448B00775_0011</name>
</gene>
<protein>
    <submittedName>
        <fullName evidence="1">Uncharacterized protein</fullName>
    </submittedName>
</protein>
<evidence type="ECO:0000313" key="2">
    <source>
        <dbReference type="EMBL" id="QJH96586.1"/>
    </source>
</evidence>
<dbReference type="AlphaFoldDB" id="A0A6H1ZRJ6"/>
<organism evidence="1">
    <name type="scientific">viral metagenome</name>
    <dbReference type="NCBI Taxonomy" id="1070528"/>
    <lineage>
        <taxon>unclassified sequences</taxon>
        <taxon>metagenomes</taxon>
        <taxon>organismal metagenomes</taxon>
    </lineage>
</organism>